<evidence type="ECO:0000256" key="12">
    <source>
        <dbReference type="SAM" id="MobiDB-lite"/>
    </source>
</evidence>
<dbReference type="CDD" id="cd17913">
    <property type="entry name" value="DEXQc_Suv3"/>
    <property type="match status" value="1"/>
</dbReference>
<dbReference type="Pfam" id="PF12513">
    <property type="entry name" value="SUV3_C"/>
    <property type="match status" value="1"/>
</dbReference>
<evidence type="ECO:0000256" key="11">
    <source>
        <dbReference type="ARBA" id="ARBA00047984"/>
    </source>
</evidence>
<dbReference type="RefSeq" id="XP_070920620.1">
    <property type="nucleotide sequence ID" value="XM_071064519.1"/>
</dbReference>
<evidence type="ECO:0000256" key="2">
    <source>
        <dbReference type="ARBA" id="ARBA00001946"/>
    </source>
</evidence>
<feature type="domain" description="Helicase C-terminal" evidence="13">
    <location>
        <begin position="359"/>
        <end position="527"/>
    </location>
</feature>
<feature type="region of interest" description="Disordered" evidence="12">
    <location>
        <begin position="750"/>
        <end position="770"/>
    </location>
</feature>
<gene>
    <name evidence="14" type="primary">SUV3</name>
    <name evidence="14" type="ORF">MFIFM68171_09100</name>
</gene>
<evidence type="ECO:0000256" key="6">
    <source>
        <dbReference type="ARBA" id="ARBA00022801"/>
    </source>
</evidence>
<dbReference type="Pfam" id="PF00271">
    <property type="entry name" value="Helicase_C"/>
    <property type="match status" value="1"/>
</dbReference>
<evidence type="ECO:0000313" key="14">
    <source>
        <dbReference type="EMBL" id="GAB1318890.1"/>
    </source>
</evidence>
<comment type="subcellular location">
    <subcellularLocation>
        <location evidence="3">Mitochondrion</location>
    </subcellularLocation>
</comment>
<protein>
    <recommendedName>
        <fullName evidence="4">RNA helicase</fullName>
        <ecNumber evidence="4">3.6.4.13</ecNumber>
    </recommendedName>
</protein>
<comment type="cofactor">
    <cofactor evidence="2">
        <name>Mg(2+)</name>
        <dbReference type="ChEBI" id="CHEBI:18420"/>
    </cofactor>
</comment>
<comment type="catalytic activity">
    <reaction evidence="11">
        <text>ATP + H2O = ADP + phosphate + H(+)</text>
        <dbReference type="Rhea" id="RHEA:13065"/>
        <dbReference type="ChEBI" id="CHEBI:15377"/>
        <dbReference type="ChEBI" id="CHEBI:15378"/>
        <dbReference type="ChEBI" id="CHEBI:30616"/>
        <dbReference type="ChEBI" id="CHEBI:43474"/>
        <dbReference type="ChEBI" id="CHEBI:456216"/>
        <dbReference type="EC" id="3.6.4.13"/>
    </reaction>
</comment>
<dbReference type="InterPro" id="IPR055206">
    <property type="entry name" value="DEXQc_SUV3"/>
</dbReference>
<organism evidence="14 15">
    <name type="scientific">Madurella fahalii</name>
    <dbReference type="NCBI Taxonomy" id="1157608"/>
    <lineage>
        <taxon>Eukaryota</taxon>
        <taxon>Fungi</taxon>
        <taxon>Dikarya</taxon>
        <taxon>Ascomycota</taxon>
        <taxon>Pezizomycotina</taxon>
        <taxon>Sordariomycetes</taxon>
        <taxon>Sordariomycetidae</taxon>
        <taxon>Sordariales</taxon>
        <taxon>Sordariales incertae sedis</taxon>
        <taxon>Madurella</taxon>
    </lineage>
</organism>
<keyword evidence="15" id="KW-1185">Reference proteome</keyword>
<dbReference type="Gene3D" id="1.20.58.1080">
    <property type="match status" value="1"/>
</dbReference>
<evidence type="ECO:0000256" key="3">
    <source>
        <dbReference type="ARBA" id="ARBA00004173"/>
    </source>
</evidence>
<dbReference type="SMART" id="SM00490">
    <property type="entry name" value="HELICc"/>
    <property type="match status" value="1"/>
</dbReference>
<evidence type="ECO:0000256" key="8">
    <source>
        <dbReference type="ARBA" id="ARBA00022840"/>
    </source>
</evidence>
<dbReference type="InterPro" id="IPR044774">
    <property type="entry name" value="Suv3_DEXQc"/>
</dbReference>
<dbReference type="EMBL" id="BAAFSV010000005">
    <property type="protein sequence ID" value="GAB1318890.1"/>
    <property type="molecule type" value="Genomic_DNA"/>
</dbReference>
<sequence length="770" mass="86984">MKSLLGTAWKPPKSVVRVTRRWRSKLTSKPRPLDHPPSHRLSNPSINGLRQDFKDEDVVRRKVPSAGVQRNYRLFQNLIEMRFGNVLADMGSWSEAQDEYRSFGVTSQAQLDRETALFKLVVNKAFHLAAFEGKTGRQQNPLFWNLRNAFVRSDSAGLVREIKYAFQTFLMRSRFPATVGQLHQELADLRFPYEWYPATRMMQRTIHLHVGPTNSGKTYNALKALENARTGIYAGPLRLLAHEIWSRFTAKGKACALITGEEQRIPEGVDNWFHSCTVEMAPLNTKVDVAVIDEIQMIASDDRGFAWTQALLGIQAKEVHLCGEERVVHLIQALCARMGEQCIVHRYQRLNPLEVAGESLDGNFANLQKGDAVVSFTRVGLHVLKKGIEQATGRRCAIVYGSLPPETRASQAALFNDPNSDYDYLVASDAIGMGLNLEIKRVIFESSSKFDGVGHRLLNVPEIKQIGGRAGRYRTAAQEISGTESKPTPGIVTALDDEDLLVVQKAFKTEAPQIETAGIFPPPAVIERFHSYFPPRTPTTFVLARLREMARLSDWFQLCDFRVAFDIADAIQKYDLSISDRCIFLHVPINFKDEKQVEVLEAFAKCVAEMGSGHLLDFPEIDLDILEAPRPTTSAEQGQHLYRLESLHMIITMYLWLSYRYQGVFQSQNLAFKVKEMVEAKINEHLENVSFVPELQRYRRQKMRMLAAEQEQKEKQFLGTDEAEAARPVHNEEAHEEPLFGQTETIDAIQQPGGEMVPGTKPETASANGQ</sequence>
<dbReference type="Pfam" id="PF18147">
    <property type="entry name" value="Suv3_C_1"/>
    <property type="match status" value="1"/>
</dbReference>
<keyword evidence="7 14" id="KW-0347">Helicase</keyword>
<name>A0ABQ0GMA8_9PEZI</name>
<dbReference type="Proteomes" id="UP001628179">
    <property type="component" value="Unassembled WGS sequence"/>
</dbReference>
<dbReference type="PANTHER" id="PTHR12131">
    <property type="entry name" value="ATP-DEPENDENT RNA AND DNA HELICASE"/>
    <property type="match status" value="1"/>
</dbReference>
<keyword evidence="9" id="KW-0809">Transit peptide</keyword>
<evidence type="ECO:0000256" key="5">
    <source>
        <dbReference type="ARBA" id="ARBA00022741"/>
    </source>
</evidence>
<accession>A0ABQ0GMA8</accession>
<evidence type="ECO:0000259" key="13">
    <source>
        <dbReference type="PROSITE" id="PS51194"/>
    </source>
</evidence>
<keyword evidence="6" id="KW-0378">Hydrolase</keyword>
<evidence type="ECO:0000256" key="4">
    <source>
        <dbReference type="ARBA" id="ARBA00012552"/>
    </source>
</evidence>
<dbReference type="Gene3D" id="1.20.272.40">
    <property type="match status" value="1"/>
</dbReference>
<evidence type="ECO:0000256" key="7">
    <source>
        <dbReference type="ARBA" id="ARBA00022806"/>
    </source>
</evidence>
<comment type="caution">
    <text evidence="14">The sequence shown here is derived from an EMBL/GenBank/DDBJ whole genome shotgun (WGS) entry which is preliminary data.</text>
</comment>
<proteinExistence type="predicted"/>
<dbReference type="InterPro" id="IPR001650">
    <property type="entry name" value="Helicase_C-like"/>
</dbReference>
<dbReference type="InterPro" id="IPR027417">
    <property type="entry name" value="P-loop_NTPase"/>
</dbReference>
<dbReference type="GeneID" id="98179842"/>
<dbReference type="Pfam" id="PF22527">
    <property type="entry name" value="DEXQc_Suv3"/>
    <property type="match status" value="1"/>
</dbReference>
<dbReference type="GO" id="GO:0004386">
    <property type="term" value="F:helicase activity"/>
    <property type="evidence" value="ECO:0007669"/>
    <property type="project" value="UniProtKB-KW"/>
</dbReference>
<evidence type="ECO:0000256" key="10">
    <source>
        <dbReference type="ARBA" id="ARBA00023128"/>
    </source>
</evidence>
<feature type="region of interest" description="Disordered" evidence="12">
    <location>
        <begin position="25"/>
        <end position="47"/>
    </location>
</feature>
<dbReference type="InterPro" id="IPR041082">
    <property type="entry name" value="Suv3_C_1"/>
</dbReference>
<evidence type="ECO:0000256" key="9">
    <source>
        <dbReference type="ARBA" id="ARBA00022946"/>
    </source>
</evidence>
<dbReference type="InterPro" id="IPR050699">
    <property type="entry name" value="RNA-DNA_Helicase"/>
</dbReference>
<comment type="cofactor">
    <cofactor evidence="1">
        <name>Mn(2+)</name>
        <dbReference type="ChEBI" id="CHEBI:29035"/>
    </cofactor>
</comment>
<dbReference type="InterPro" id="IPR022192">
    <property type="entry name" value="SUV3_C"/>
</dbReference>
<keyword evidence="5" id="KW-0547">Nucleotide-binding</keyword>
<evidence type="ECO:0000313" key="15">
    <source>
        <dbReference type="Proteomes" id="UP001628179"/>
    </source>
</evidence>
<dbReference type="PROSITE" id="PS51194">
    <property type="entry name" value="HELICASE_CTER"/>
    <property type="match status" value="1"/>
</dbReference>
<dbReference type="PANTHER" id="PTHR12131:SF1">
    <property type="entry name" value="ATP-DEPENDENT RNA HELICASE SUPV3L1, MITOCHONDRIAL-RELATED"/>
    <property type="match status" value="1"/>
</dbReference>
<dbReference type="EC" id="3.6.4.13" evidence="4"/>
<reference evidence="14 15" key="1">
    <citation type="submission" date="2024-09" db="EMBL/GenBank/DDBJ databases">
        <title>Itraconazole resistance in Madurella fahalii resulting from another homologue of gene encoding cytochrome P450 14-alpha sterol demethylase (CYP51).</title>
        <authorList>
            <person name="Yoshioka I."/>
            <person name="Fahal A.H."/>
            <person name="Kaneko S."/>
            <person name="Yaguchi T."/>
        </authorList>
    </citation>
    <scope>NUCLEOTIDE SEQUENCE [LARGE SCALE GENOMIC DNA]</scope>
    <source>
        <strain evidence="14 15">IFM 68171</strain>
    </source>
</reference>
<keyword evidence="8" id="KW-0067">ATP-binding</keyword>
<dbReference type="CDD" id="cd18805">
    <property type="entry name" value="SF2_C_suv3"/>
    <property type="match status" value="1"/>
</dbReference>
<keyword evidence="10" id="KW-0496">Mitochondrion</keyword>
<dbReference type="Gene3D" id="3.40.50.300">
    <property type="entry name" value="P-loop containing nucleotide triphosphate hydrolases"/>
    <property type="match status" value="2"/>
</dbReference>
<dbReference type="SUPFAM" id="SSF52540">
    <property type="entry name" value="P-loop containing nucleoside triphosphate hydrolases"/>
    <property type="match status" value="1"/>
</dbReference>
<evidence type="ECO:0000256" key="1">
    <source>
        <dbReference type="ARBA" id="ARBA00001936"/>
    </source>
</evidence>